<dbReference type="AlphaFoldDB" id="A0A8S1RMY0"/>
<accession>A0A8S1RMY0</accession>
<evidence type="ECO:0008006" key="4">
    <source>
        <dbReference type="Google" id="ProtNLM"/>
    </source>
</evidence>
<protein>
    <recommendedName>
        <fullName evidence="4">Receptor expression-enhancing protein</fullName>
    </recommendedName>
</protein>
<comment type="caution">
    <text evidence="2">The sequence shown here is derived from an EMBL/GenBank/DDBJ whole genome shotgun (WGS) entry which is preliminary data.</text>
</comment>
<proteinExistence type="predicted"/>
<sequence length="187" mass="22578">MISSQKLSFNEQSNLNEDYFNVLQQIHQIMDEEIINRLAQKIIQNSLFLRIARKNYDYNLVRLGLYLIMFLGIWILSYIKLFWLLIAILYPLQFKIGSQQEQTRQIFYYMILGIMFVLDPLLHILIEKMIPLYGLVRYFIIFWLVQNKYYGCNVLYILVFKKLKQLDPEKIKEDLLDIVDKMSARNF</sequence>
<gene>
    <name evidence="2" type="ORF">PSON_ATCC_30995.1.T1840006</name>
</gene>
<keyword evidence="3" id="KW-1185">Reference proteome</keyword>
<evidence type="ECO:0000313" key="2">
    <source>
        <dbReference type="EMBL" id="CAD8128175.1"/>
    </source>
</evidence>
<feature type="transmembrane region" description="Helical" evidence="1">
    <location>
        <begin position="63"/>
        <end position="86"/>
    </location>
</feature>
<dbReference type="EMBL" id="CAJJDN010000184">
    <property type="protein sequence ID" value="CAD8128175.1"/>
    <property type="molecule type" value="Genomic_DNA"/>
</dbReference>
<dbReference type="OrthoDB" id="305733at2759"/>
<organism evidence="2 3">
    <name type="scientific">Paramecium sonneborni</name>
    <dbReference type="NCBI Taxonomy" id="65129"/>
    <lineage>
        <taxon>Eukaryota</taxon>
        <taxon>Sar</taxon>
        <taxon>Alveolata</taxon>
        <taxon>Ciliophora</taxon>
        <taxon>Intramacronucleata</taxon>
        <taxon>Oligohymenophorea</taxon>
        <taxon>Peniculida</taxon>
        <taxon>Parameciidae</taxon>
        <taxon>Paramecium</taxon>
    </lineage>
</organism>
<keyword evidence="1" id="KW-1133">Transmembrane helix</keyword>
<keyword evidence="1" id="KW-0472">Membrane</keyword>
<feature type="transmembrane region" description="Helical" evidence="1">
    <location>
        <begin position="138"/>
        <end position="160"/>
    </location>
</feature>
<evidence type="ECO:0000313" key="3">
    <source>
        <dbReference type="Proteomes" id="UP000692954"/>
    </source>
</evidence>
<dbReference type="InterPro" id="IPR004345">
    <property type="entry name" value="TB2_DP1_HVA22"/>
</dbReference>
<dbReference type="Proteomes" id="UP000692954">
    <property type="component" value="Unassembled WGS sequence"/>
</dbReference>
<name>A0A8S1RMY0_9CILI</name>
<reference evidence="2" key="1">
    <citation type="submission" date="2021-01" db="EMBL/GenBank/DDBJ databases">
        <authorList>
            <consortium name="Genoscope - CEA"/>
            <person name="William W."/>
        </authorList>
    </citation>
    <scope>NUCLEOTIDE SEQUENCE</scope>
</reference>
<keyword evidence="1" id="KW-0812">Transmembrane</keyword>
<evidence type="ECO:0000256" key="1">
    <source>
        <dbReference type="SAM" id="Phobius"/>
    </source>
</evidence>
<dbReference type="Pfam" id="PF03134">
    <property type="entry name" value="TB2_DP1_HVA22"/>
    <property type="match status" value="1"/>
</dbReference>
<feature type="transmembrane region" description="Helical" evidence="1">
    <location>
        <begin position="106"/>
        <end position="126"/>
    </location>
</feature>